<dbReference type="AlphaFoldDB" id="A0AAN8SXF9"/>
<gene>
    <name evidence="1" type="ORF">RDI58_024323</name>
</gene>
<evidence type="ECO:0000313" key="1">
    <source>
        <dbReference type="EMBL" id="KAK6777605.1"/>
    </source>
</evidence>
<reference evidence="1 2" key="1">
    <citation type="submission" date="2024-02" db="EMBL/GenBank/DDBJ databases">
        <title>de novo genome assembly of Solanum bulbocastanum strain 11H21.</title>
        <authorList>
            <person name="Hosaka A.J."/>
        </authorList>
    </citation>
    <scope>NUCLEOTIDE SEQUENCE [LARGE SCALE GENOMIC DNA]</scope>
    <source>
        <tissue evidence="1">Young leaves</tissue>
    </source>
</reference>
<protein>
    <submittedName>
        <fullName evidence="1">Uncharacterized protein</fullName>
    </submittedName>
</protein>
<accession>A0AAN8SXF9</accession>
<proteinExistence type="predicted"/>
<dbReference type="EMBL" id="JBANQN010000010">
    <property type="protein sequence ID" value="KAK6777605.1"/>
    <property type="molecule type" value="Genomic_DNA"/>
</dbReference>
<keyword evidence="2" id="KW-1185">Reference proteome</keyword>
<comment type="caution">
    <text evidence="1">The sequence shown here is derived from an EMBL/GenBank/DDBJ whole genome shotgun (WGS) entry which is preliminary data.</text>
</comment>
<name>A0AAN8SXF9_SOLBU</name>
<dbReference type="Proteomes" id="UP001371456">
    <property type="component" value="Unassembled WGS sequence"/>
</dbReference>
<sequence length="81" mass="9288">MGPFALLLPLFTDCDVFLLVIYDNVDGEASYRDLRVAHIERYANVIHPVSKDENKFDVAKFVWDLKDTAATQKKTEATLRK</sequence>
<organism evidence="1 2">
    <name type="scientific">Solanum bulbocastanum</name>
    <name type="common">Wild potato</name>
    <dbReference type="NCBI Taxonomy" id="147425"/>
    <lineage>
        <taxon>Eukaryota</taxon>
        <taxon>Viridiplantae</taxon>
        <taxon>Streptophyta</taxon>
        <taxon>Embryophyta</taxon>
        <taxon>Tracheophyta</taxon>
        <taxon>Spermatophyta</taxon>
        <taxon>Magnoliopsida</taxon>
        <taxon>eudicotyledons</taxon>
        <taxon>Gunneridae</taxon>
        <taxon>Pentapetalae</taxon>
        <taxon>asterids</taxon>
        <taxon>lamiids</taxon>
        <taxon>Solanales</taxon>
        <taxon>Solanaceae</taxon>
        <taxon>Solanoideae</taxon>
        <taxon>Solaneae</taxon>
        <taxon>Solanum</taxon>
    </lineage>
</organism>
<evidence type="ECO:0000313" key="2">
    <source>
        <dbReference type="Proteomes" id="UP001371456"/>
    </source>
</evidence>